<accession>A0ABR1VE05</accession>
<evidence type="ECO:0000256" key="5">
    <source>
        <dbReference type="ARBA" id="ARBA00023002"/>
    </source>
</evidence>
<dbReference type="PANTHER" id="PTHR42973">
    <property type="entry name" value="BINDING OXIDOREDUCTASE, PUTATIVE (AFU_ORTHOLOGUE AFUA_1G17690)-RELATED"/>
    <property type="match status" value="1"/>
</dbReference>
<organism evidence="7 8">
    <name type="scientific">Apiospora saccharicola</name>
    <dbReference type="NCBI Taxonomy" id="335842"/>
    <lineage>
        <taxon>Eukaryota</taxon>
        <taxon>Fungi</taxon>
        <taxon>Dikarya</taxon>
        <taxon>Ascomycota</taxon>
        <taxon>Pezizomycotina</taxon>
        <taxon>Sordariomycetes</taxon>
        <taxon>Xylariomycetidae</taxon>
        <taxon>Amphisphaeriales</taxon>
        <taxon>Apiosporaceae</taxon>
        <taxon>Apiospora</taxon>
    </lineage>
</organism>
<dbReference type="Proteomes" id="UP001446871">
    <property type="component" value="Unassembled WGS sequence"/>
</dbReference>
<dbReference type="PANTHER" id="PTHR42973:SF39">
    <property type="entry name" value="FAD-BINDING PCMH-TYPE DOMAIN-CONTAINING PROTEIN"/>
    <property type="match status" value="1"/>
</dbReference>
<protein>
    <recommendedName>
        <fullName evidence="6">FAD-binding PCMH-type domain-containing protein</fullName>
    </recommendedName>
</protein>
<dbReference type="Pfam" id="PF01565">
    <property type="entry name" value="FAD_binding_4"/>
    <property type="match status" value="1"/>
</dbReference>
<dbReference type="SUPFAM" id="SSF56176">
    <property type="entry name" value="FAD-binding/transporter-associated domain-like"/>
    <property type="match status" value="1"/>
</dbReference>
<comment type="cofactor">
    <cofactor evidence="1">
        <name>FAD</name>
        <dbReference type="ChEBI" id="CHEBI:57692"/>
    </cofactor>
</comment>
<keyword evidence="4" id="KW-0274">FAD</keyword>
<reference evidence="7 8" key="1">
    <citation type="submission" date="2023-01" db="EMBL/GenBank/DDBJ databases">
        <title>Analysis of 21 Apiospora genomes using comparative genomics revels a genus with tremendous synthesis potential of carbohydrate active enzymes and secondary metabolites.</title>
        <authorList>
            <person name="Sorensen T."/>
        </authorList>
    </citation>
    <scope>NUCLEOTIDE SEQUENCE [LARGE SCALE GENOMIC DNA]</scope>
    <source>
        <strain evidence="7 8">CBS 83171</strain>
    </source>
</reference>
<evidence type="ECO:0000256" key="4">
    <source>
        <dbReference type="ARBA" id="ARBA00022827"/>
    </source>
</evidence>
<dbReference type="InterPro" id="IPR036318">
    <property type="entry name" value="FAD-bd_PCMH-like_sf"/>
</dbReference>
<name>A0ABR1VE05_9PEZI</name>
<dbReference type="InterPro" id="IPR012951">
    <property type="entry name" value="BBE"/>
</dbReference>
<feature type="domain" description="FAD-binding PCMH-type" evidence="6">
    <location>
        <begin position="57"/>
        <end position="230"/>
    </location>
</feature>
<evidence type="ECO:0000259" key="6">
    <source>
        <dbReference type="PROSITE" id="PS51387"/>
    </source>
</evidence>
<evidence type="ECO:0000256" key="3">
    <source>
        <dbReference type="ARBA" id="ARBA00022630"/>
    </source>
</evidence>
<evidence type="ECO:0000256" key="1">
    <source>
        <dbReference type="ARBA" id="ARBA00001974"/>
    </source>
</evidence>
<evidence type="ECO:0000256" key="2">
    <source>
        <dbReference type="ARBA" id="ARBA00005466"/>
    </source>
</evidence>
<dbReference type="InterPro" id="IPR016169">
    <property type="entry name" value="FAD-bd_PCMH_sub2"/>
</dbReference>
<dbReference type="PROSITE" id="PS51387">
    <property type="entry name" value="FAD_PCMH"/>
    <property type="match status" value="1"/>
</dbReference>
<evidence type="ECO:0000313" key="7">
    <source>
        <dbReference type="EMBL" id="KAK8068239.1"/>
    </source>
</evidence>
<dbReference type="Pfam" id="PF08031">
    <property type="entry name" value="BBE"/>
    <property type="match status" value="1"/>
</dbReference>
<dbReference type="InterPro" id="IPR016166">
    <property type="entry name" value="FAD-bd_PCMH"/>
</dbReference>
<sequence>MHSRGWILGGLLSMGQDTTDTSKSDINDCLRKSGVPIDEKGSVDWIRDAAAFNVRLPTYTPVAIAVPKTISQIQGAVKCGGDLGLKVSPKAGGHSYTGGGFGGESGHLIVQLDRMTDVKLNNDTNIATVDPGTRLGHMATEIYKQGNRSVSHGTCPRVGASGHLVSGGYGMSSHTHGLALDFVEGATVVLANGSIVETSLKENPDLFWAMRGAGPNFGIVAQWRLRTFEAPRDLTWFRVILGWNQSTAAGYLAAVEDYIKWRMPNALNFRIADYERGHPFAEGLYYGTEKQMKDDLAEFMAVSNGTLYASEQVDWIDAIKHYAADNTLNASTAHVPVDFFEPGPPDNFFAKSLTLDSLSGSVAEAFVDYWYGTALPVDRKWWFQIDAAGGVHSAYAHPDPKLGPTSFGHRDKTFIIQFYDAVATHLAYPEGGMSLLNDWVSNMTKALDSESGDDKRWGAYANYPDPTLSRDDAQRLYFGDNLEKLQRLKLEYDPEERFYFPHSIAPWGKESSHELKL</sequence>
<proteinExistence type="inferred from homology"/>
<dbReference type="EMBL" id="JAQQWM010000004">
    <property type="protein sequence ID" value="KAK8068239.1"/>
    <property type="molecule type" value="Genomic_DNA"/>
</dbReference>
<keyword evidence="3" id="KW-0285">Flavoprotein</keyword>
<dbReference type="Gene3D" id="3.30.465.10">
    <property type="match status" value="1"/>
</dbReference>
<evidence type="ECO:0000313" key="8">
    <source>
        <dbReference type="Proteomes" id="UP001446871"/>
    </source>
</evidence>
<keyword evidence="8" id="KW-1185">Reference proteome</keyword>
<comment type="similarity">
    <text evidence="2">Belongs to the oxygen-dependent FAD-linked oxidoreductase family.</text>
</comment>
<dbReference type="Gene3D" id="3.40.462.20">
    <property type="match status" value="1"/>
</dbReference>
<dbReference type="InterPro" id="IPR006094">
    <property type="entry name" value="Oxid_FAD_bind_N"/>
</dbReference>
<dbReference type="InterPro" id="IPR050416">
    <property type="entry name" value="FAD-linked_Oxidoreductase"/>
</dbReference>
<keyword evidence="5" id="KW-0560">Oxidoreductase</keyword>
<gene>
    <name evidence="7" type="ORF">PG996_007351</name>
</gene>
<comment type="caution">
    <text evidence="7">The sequence shown here is derived from an EMBL/GenBank/DDBJ whole genome shotgun (WGS) entry which is preliminary data.</text>
</comment>